<evidence type="ECO:0000313" key="2">
    <source>
        <dbReference type="Proteomes" id="UP000052982"/>
    </source>
</evidence>
<dbReference type="Proteomes" id="UP000052982">
    <property type="component" value="Unassembled WGS sequence"/>
</dbReference>
<evidence type="ECO:0008006" key="3">
    <source>
        <dbReference type="Google" id="ProtNLM"/>
    </source>
</evidence>
<organism evidence="1 2">
    <name type="scientific">Streptomyces griseoruber</name>
    <dbReference type="NCBI Taxonomy" id="1943"/>
    <lineage>
        <taxon>Bacteria</taxon>
        <taxon>Bacillati</taxon>
        <taxon>Actinomycetota</taxon>
        <taxon>Actinomycetes</taxon>
        <taxon>Kitasatosporales</taxon>
        <taxon>Streptomycetaceae</taxon>
        <taxon>Streptomyces</taxon>
    </lineage>
</organism>
<dbReference type="AlphaFoldDB" id="A0A101T459"/>
<accession>A0A101T459</accession>
<sequence>MTNVLHVNATVSCPHGGRASYLPASPRVNLSGQPAATVAGAWLIAGCPFAVGPKPQPCVTIRWVTPAARVTVAGAPVVTQASTGLCLSAEQVPQGPPLVTVVQQRTKGV</sequence>
<dbReference type="OrthoDB" id="675629at2"/>
<dbReference type="EMBL" id="LMWW01000013">
    <property type="protein sequence ID" value="KUN85422.1"/>
    <property type="molecule type" value="Genomic_DNA"/>
</dbReference>
<comment type="caution">
    <text evidence="1">The sequence shown here is derived from an EMBL/GenBank/DDBJ whole genome shotgun (WGS) entry which is preliminary data.</text>
</comment>
<reference evidence="1 2" key="1">
    <citation type="submission" date="2015-10" db="EMBL/GenBank/DDBJ databases">
        <title>Draft genome sequence of Streptomyces griseoruber DSM 40281, type strain for the species Streptomyces griseoruber.</title>
        <authorList>
            <person name="Ruckert C."/>
            <person name="Winkler A."/>
            <person name="Kalinowski J."/>
            <person name="Kampfer P."/>
            <person name="Glaeser S."/>
        </authorList>
    </citation>
    <scope>NUCLEOTIDE SEQUENCE [LARGE SCALE GENOMIC DNA]</scope>
    <source>
        <strain evidence="1 2">DSM 40281</strain>
    </source>
</reference>
<dbReference type="RefSeq" id="WP_055632204.1">
    <property type="nucleotide sequence ID" value="NZ_JBIRRP010000001.1"/>
</dbReference>
<keyword evidence="2" id="KW-1185">Reference proteome</keyword>
<name>A0A101T459_9ACTN</name>
<protein>
    <recommendedName>
        <fullName evidence="3">DUF4280 domain-containing protein</fullName>
    </recommendedName>
</protein>
<gene>
    <name evidence="1" type="ORF">AQJ64_11980</name>
</gene>
<proteinExistence type="predicted"/>
<dbReference type="STRING" id="1943.AQJ64_11980"/>
<evidence type="ECO:0000313" key="1">
    <source>
        <dbReference type="EMBL" id="KUN85422.1"/>
    </source>
</evidence>